<sequence length="159" mass="16748">MMMIGTANPAMTAATSCAGVLIGALCGASLMLVSSPWVCERYSVMATSCSISATEDYRRKLLATARGAAACSAGVYPEHWSWPEGGEFCYVGRPVDGTAETGYPCGLTLAPHPLRLSRFRVQAPVAQWIEYCPPKAGVAGSIPAGRAKSDKGLRAIRSF</sequence>
<name>A0A1N7S489_9BURK</name>
<proteinExistence type="predicted"/>
<evidence type="ECO:0000313" key="1">
    <source>
        <dbReference type="EMBL" id="SIT42223.1"/>
    </source>
</evidence>
<gene>
    <name evidence="1" type="ORF">BN2475_340163</name>
</gene>
<keyword evidence="2" id="KW-1185">Reference proteome</keyword>
<reference evidence="1 2" key="1">
    <citation type="submission" date="2016-12" db="EMBL/GenBank/DDBJ databases">
        <authorList>
            <person name="Song W.-J."/>
            <person name="Kurnit D.M."/>
        </authorList>
    </citation>
    <scope>NUCLEOTIDE SEQUENCE [LARGE SCALE GENOMIC DNA]</scope>
    <source>
        <strain evidence="1 2">STM7296</strain>
    </source>
</reference>
<dbReference type="AlphaFoldDB" id="A0A1N7S489"/>
<dbReference type="Proteomes" id="UP000187012">
    <property type="component" value="Unassembled WGS sequence"/>
</dbReference>
<evidence type="ECO:0000313" key="2">
    <source>
        <dbReference type="Proteomes" id="UP000187012"/>
    </source>
</evidence>
<dbReference type="AntiFam" id="ANF00010">
    <property type="entry name" value="tRNA translation"/>
</dbReference>
<accession>A0A1N7S489</accession>
<organism evidence="1 2">
    <name type="scientific">Paraburkholderia ribeironis</name>
    <dbReference type="NCBI Taxonomy" id="1247936"/>
    <lineage>
        <taxon>Bacteria</taxon>
        <taxon>Pseudomonadati</taxon>
        <taxon>Pseudomonadota</taxon>
        <taxon>Betaproteobacteria</taxon>
        <taxon>Burkholderiales</taxon>
        <taxon>Burkholderiaceae</taxon>
        <taxon>Paraburkholderia</taxon>
    </lineage>
</organism>
<dbReference type="EMBL" id="CYGX02000034">
    <property type="protein sequence ID" value="SIT42223.1"/>
    <property type="molecule type" value="Genomic_DNA"/>
</dbReference>
<protein>
    <submittedName>
        <fullName evidence="1">Uncharacterized protein</fullName>
    </submittedName>
</protein>